<reference evidence="1 2" key="1">
    <citation type="journal article" date="2019" name="Sci. Rep.">
        <title>Orb-weaving spider Araneus ventricosus genome elucidates the spidroin gene catalogue.</title>
        <authorList>
            <person name="Kono N."/>
            <person name="Nakamura H."/>
            <person name="Ohtoshi R."/>
            <person name="Moran D.A.P."/>
            <person name="Shinohara A."/>
            <person name="Yoshida Y."/>
            <person name="Fujiwara M."/>
            <person name="Mori M."/>
            <person name="Tomita M."/>
            <person name="Arakawa K."/>
        </authorList>
    </citation>
    <scope>NUCLEOTIDE SEQUENCE [LARGE SCALE GENOMIC DNA]</scope>
</reference>
<gene>
    <name evidence="1" type="ORF">AVEN_103487_1</name>
</gene>
<protein>
    <submittedName>
        <fullName evidence="1">Uncharacterized protein</fullName>
    </submittedName>
</protein>
<evidence type="ECO:0000313" key="2">
    <source>
        <dbReference type="Proteomes" id="UP000499080"/>
    </source>
</evidence>
<dbReference type="EMBL" id="BGPR01215639">
    <property type="protein sequence ID" value="GBN51579.1"/>
    <property type="molecule type" value="Genomic_DNA"/>
</dbReference>
<keyword evidence="2" id="KW-1185">Reference proteome</keyword>
<dbReference type="AlphaFoldDB" id="A0A4Y2PKF0"/>
<proteinExistence type="predicted"/>
<comment type="caution">
    <text evidence="1">The sequence shown here is derived from an EMBL/GenBank/DDBJ whole genome shotgun (WGS) entry which is preliminary data.</text>
</comment>
<name>A0A4Y2PKF0_ARAVE</name>
<sequence>MYPAMINGAREILNYNRTTIIRTRANPEPSVIRTVYGELCKLILKYILNVPVHNENLEKTLRNVNLKDVLLTVRHLCLRCREKICFPILLILKLKKKCKVKKFSSHQSLTNYKTRNRCLILKALQWVAEADESLARNEILTDDEIIRTVTAEDDDDDDVNPVNPPNFLILRLWRHSILHYSGLKRKSLNHTKLCSSHV</sequence>
<dbReference type="Proteomes" id="UP000499080">
    <property type="component" value="Unassembled WGS sequence"/>
</dbReference>
<accession>A0A4Y2PKF0</accession>
<organism evidence="1 2">
    <name type="scientific">Araneus ventricosus</name>
    <name type="common">Orbweaver spider</name>
    <name type="synonym">Epeira ventricosa</name>
    <dbReference type="NCBI Taxonomy" id="182803"/>
    <lineage>
        <taxon>Eukaryota</taxon>
        <taxon>Metazoa</taxon>
        <taxon>Ecdysozoa</taxon>
        <taxon>Arthropoda</taxon>
        <taxon>Chelicerata</taxon>
        <taxon>Arachnida</taxon>
        <taxon>Araneae</taxon>
        <taxon>Araneomorphae</taxon>
        <taxon>Entelegynae</taxon>
        <taxon>Araneoidea</taxon>
        <taxon>Araneidae</taxon>
        <taxon>Araneus</taxon>
    </lineage>
</organism>
<evidence type="ECO:0000313" key="1">
    <source>
        <dbReference type="EMBL" id="GBN51579.1"/>
    </source>
</evidence>